<sequence length="90" mass="10558">MVTVYWTDNYSWGDPETYYLEYKVEGLTDLIGSFWDDYTTTNLDAKLSDYAKTDGSNMTDDIQNRLMSHHITQVFDFFSNLETEYNAMHG</sequence>
<organism evidence="1 2">
    <name type="scientific">Cinara cedri</name>
    <dbReference type="NCBI Taxonomy" id="506608"/>
    <lineage>
        <taxon>Eukaryota</taxon>
        <taxon>Metazoa</taxon>
        <taxon>Ecdysozoa</taxon>
        <taxon>Arthropoda</taxon>
        <taxon>Hexapoda</taxon>
        <taxon>Insecta</taxon>
        <taxon>Pterygota</taxon>
        <taxon>Neoptera</taxon>
        <taxon>Paraneoptera</taxon>
        <taxon>Hemiptera</taxon>
        <taxon>Sternorrhyncha</taxon>
        <taxon>Aphidomorpha</taxon>
        <taxon>Aphidoidea</taxon>
        <taxon>Aphididae</taxon>
        <taxon>Lachninae</taxon>
        <taxon>Cinara</taxon>
    </lineage>
</organism>
<dbReference type="AlphaFoldDB" id="A0A5E4M868"/>
<proteinExistence type="predicted"/>
<dbReference type="EMBL" id="CABPRJ010000233">
    <property type="protein sequence ID" value="VVC27589.1"/>
    <property type="molecule type" value="Genomic_DNA"/>
</dbReference>
<evidence type="ECO:0000313" key="1">
    <source>
        <dbReference type="EMBL" id="VVC27589.1"/>
    </source>
</evidence>
<evidence type="ECO:0000313" key="2">
    <source>
        <dbReference type="Proteomes" id="UP000325440"/>
    </source>
</evidence>
<dbReference type="EMBL" id="CABPRJ010000233">
    <property type="protein sequence ID" value="VVC27590.1"/>
    <property type="molecule type" value="Genomic_DNA"/>
</dbReference>
<reference evidence="1 2" key="1">
    <citation type="submission" date="2019-08" db="EMBL/GenBank/DDBJ databases">
        <authorList>
            <person name="Alioto T."/>
            <person name="Alioto T."/>
            <person name="Gomez Garrido J."/>
        </authorList>
    </citation>
    <scope>NUCLEOTIDE SEQUENCE [LARGE SCALE GENOMIC DNA]</scope>
</reference>
<name>A0A5E4M868_9HEMI</name>
<protein>
    <submittedName>
        <fullName evidence="1">Uncharacterized protein</fullName>
    </submittedName>
</protein>
<keyword evidence="2" id="KW-1185">Reference proteome</keyword>
<dbReference type="Proteomes" id="UP000325440">
    <property type="component" value="Unassembled WGS sequence"/>
</dbReference>
<gene>
    <name evidence="1" type="ORF">CINCED_3A012229</name>
</gene>
<accession>A0A5E4M868</accession>